<sequence>MDSGDTVLGGMVMAYIIGVPIALGIVLAKLGANAAVAAVFLALVWPAASLTWLGYWLAS</sequence>
<organism evidence="2 3">
    <name type="scientific">Brucella daejeonensis</name>
    <dbReference type="NCBI Taxonomy" id="659015"/>
    <lineage>
        <taxon>Bacteria</taxon>
        <taxon>Pseudomonadati</taxon>
        <taxon>Pseudomonadota</taxon>
        <taxon>Alphaproteobacteria</taxon>
        <taxon>Hyphomicrobiales</taxon>
        <taxon>Brucellaceae</taxon>
        <taxon>Brucella/Ochrobactrum group</taxon>
        <taxon>Brucella</taxon>
    </lineage>
</organism>
<feature type="transmembrane region" description="Helical" evidence="1">
    <location>
        <begin position="35"/>
        <end position="58"/>
    </location>
</feature>
<evidence type="ECO:0000256" key="1">
    <source>
        <dbReference type="SAM" id="Phobius"/>
    </source>
</evidence>
<keyword evidence="1" id="KW-0812">Transmembrane</keyword>
<evidence type="ECO:0000313" key="3">
    <source>
        <dbReference type="Proteomes" id="UP000555546"/>
    </source>
</evidence>
<reference evidence="2 3" key="1">
    <citation type="submission" date="2020-08" db="EMBL/GenBank/DDBJ databases">
        <title>Genomic Encyclopedia of Type Strains, Phase IV (KMG-IV): sequencing the most valuable type-strain genomes for metagenomic binning, comparative biology and taxonomic classification.</title>
        <authorList>
            <person name="Goeker M."/>
        </authorList>
    </citation>
    <scope>NUCLEOTIDE SEQUENCE [LARGE SCALE GENOMIC DNA]</scope>
    <source>
        <strain evidence="2 3">DSM 26944</strain>
    </source>
</reference>
<dbReference type="Proteomes" id="UP000555546">
    <property type="component" value="Unassembled WGS sequence"/>
</dbReference>
<dbReference type="AlphaFoldDB" id="A0A7W9EJW2"/>
<dbReference type="RefSeq" id="WP_183647578.1">
    <property type="nucleotide sequence ID" value="NZ_JACIJG010000002.1"/>
</dbReference>
<keyword evidence="1" id="KW-1133">Transmembrane helix</keyword>
<evidence type="ECO:0000313" key="2">
    <source>
        <dbReference type="EMBL" id="MBB5700647.1"/>
    </source>
</evidence>
<gene>
    <name evidence="2" type="ORF">FHS76_000490</name>
</gene>
<comment type="caution">
    <text evidence="2">The sequence shown here is derived from an EMBL/GenBank/DDBJ whole genome shotgun (WGS) entry which is preliminary data.</text>
</comment>
<dbReference type="EMBL" id="JACIJG010000002">
    <property type="protein sequence ID" value="MBB5700647.1"/>
    <property type="molecule type" value="Genomic_DNA"/>
</dbReference>
<name>A0A7W9EJW2_9HYPH</name>
<keyword evidence="3" id="KW-1185">Reference proteome</keyword>
<proteinExistence type="predicted"/>
<keyword evidence="1" id="KW-0472">Membrane</keyword>
<protein>
    <submittedName>
        <fullName evidence="2">Uncharacterized membrane protein YfbV (UPF0208 family)</fullName>
    </submittedName>
</protein>
<feature type="transmembrane region" description="Helical" evidence="1">
    <location>
        <begin position="6"/>
        <end position="28"/>
    </location>
</feature>
<accession>A0A7W9EJW2</accession>